<dbReference type="AlphaFoldDB" id="A0A3Q8WWI2"/>
<organism evidence="5 6">
    <name type="scientific">Flaviflexus salsibiostraticola</name>
    <dbReference type="NCBI Taxonomy" id="1282737"/>
    <lineage>
        <taxon>Bacteria</taxon>
        <taxon>Bacillati</taxon>
        <taxon>Actinomycetota</taxon>
        <taxon>Actinomycetes</taxon>
        <taxon>Actinomycetales</taxon>
        <taxon>Actinomycetaceae</taxon>
        <taxon>Flaviflexus</taxon>
    </lineage>
</organism>
<dbReference type="InterPro" id="IPR005650">
    <property type="entry name" value="BlaI_family"/>
</dbReference>
<evidence type="ECO:0000256" key="4">
    <source>
        <dbReference type="ARBA" id="ARBA00023163"/>
    </source>
</evidence>
<protein>
    <submittedName>
        <fullName evidence="5">BlaI/MecI/CopY family transcriptional regulator</fullName>
    </submittedName>
</protein>
<dbReference type="Proteomes" id="UP000270021">
    <property type="component" value="Chromosome"/>
</dbReference>
<name>A0A3Q8WWI2_9ACTO</name>
<dbReference type="InterPro" id="IPR036388">
    <property type="entry name" value="WH-like_DNA-bd_sf"/>
</dbReference>
<gene>
    <name evidence="5" type="ORF">EJO69_10430</name>
</gene>
<dbReference type="KEGG" id="fsl:EJO69_10430"/>
<keyword evidence="4" id="KW-0804">Transcription</keyword>
<accession>A0A3Q8WWI2</accession>
<comment type="similarity">
    <text evidence="1">Belongs to the BlaI transcriptional regulatory family.</text>
</comment>
<dbReference type="SUPFAM" id="SSF46785">
    <property type="entry name" value="Winged helix' DNA-binding domain"/>
    <property type="match status" value="1"/>
</dbReference>
<dbReference type="Pfam" id="PF03965">
    <property type="entry name" value="Penicillinase_R"/>
    <property type="match status" value="1"/>
</dbReference>
<dbReference type="Gene3D" id="1.10.10.10">
    <property type="entry name" value="Winged helix-like DNA-binding domain superfamily/Winged helix DNA-binding domain"/>
    <property type="match status" value="1"/>
</dbReference>
<dbReference type="OrthoDB" id="9813987at2"/>
<dbReference type="RefSeq" id="WP_126041629.1">
    <property type="nucleotide sequence ID" value="NZ_CP034438.1"/>
</dbReference>
<reference evidence="5 6" key="1">
    <citation type="submission" date="2018-12" db="EMBL/GenBank/DDBJ databases">
        <title>Complete genome sequence of Flaviflexus salsibiostraticola KCTC 33148.</title>
        <authorList>
            <person name="Bae J.-W."/>
        </authorList>
    </citation>
    <scope>NUCLEOTIDE SEQUENCE [LARGE SCALE GENOMIC DNA]</scope>
    <source>
        <strain evidence="5 6">KCTC 33148</strain>
    </source>
</reference>
<evidence type="ECO:0000256" key="3">
    <source>
        <dbReference type="ARBA" id="ARBA00023125"/>
    </source>
</evidence>
<proteinExistence type="inferred from homology"/>
<keyword evidence="2" id="KW-0805">Transcription regulation</keyword>
<evidence type="ECO:0000313" key="5">
    <source>
        <dbReference type="EMBL" id="AZN30672.1"/>
    </source>
</evidence>
<keyword evidence="3" id="KW-0238">DNA-binding</keyword>
<evidence type="ECO:0000256" key="1">
    <source>
        <dbReference type="ARBA" id="ARBA00011046"/>
    </source>
</evidence>
<sequence>MTEFEEPIRLGALEAQVMDVLWDVGPGTVRDIISHIASNPAYTTIATVLANLDRKGMVEISRSRRSTTYSAGMSRAEYEANQMACVLRGSRDRASSILHFVESMSETDRVLLRDFLTSKAAER</sequence>
<keyword evidence="6" id="KW-1185">Reference proteome</keyword>
<dbReference type="InterPro" id="IPR036390">
    <property type="entry name" value="WH_DNA-bd_sf"/>
</dbReference>
<dbReference type="GO" id="GO:0045892">
    <property type="term" value="P:negative regulation of DNA-templated transcription"/>
    <property type="evidence" value="ECO:0007669"/>
    <property type="project" value="InterPro"/>
</dbReference>
<dbReference type="GO" id="GO:0003677">
    <property type="term" value="F:DNA binding"/>
    <property type="evidence" value="ECO:0007669"/>
    <property type="project" value="UniProtKB-KW"/>
</dbReference>
<evidence type="ECO:0000256" key="2">
    <source>
        <dbReference type="ARBA" id="ARBA00023015"/>
    </source>
</evidence>
<evidence type="ECO:0000313" key="6">
    <source>
        <dbReference type="Proteomes" id="UP000270021"/>
    </source>
</evidence>
<dbReference type="EMBL" id="CP034438">
    <property type="protein sequence ID" value="AZN30672.1"/>
    <property type="molecule type" value="Genomic_DNA"/>
</dbReference>